<organism evidence="2">
    <name type="scientific">mine drainage metagenome</name>
    <dbReference type="NCBI Taxonomy" id="410659"/>
    <lineage>
        <taxon>unclassified sequences</taxon>
        <taxon>metagenomes</taxon>
        <taxon>ecological metagenomes</taxon>
    </lineage>
</organism>
<gene>
    <name evidence="2" type="ORF">GALL_08490</name>
</gene>
<feature type="transmembrane region" description="Helical" evidence="1">
    <location>
        <begin position="329"/>
        <end position="347"/>
    </location>
</feature>
<keyword evidence="1" id="KW-0812">Transmembrane</keyword>
<protein>
    <submittedName>
        <fullName evidence="2">Chromosome segregation protein</fullName>
    </submittedName>
</protein>
<dbReference type="EMBL" id="MLJW01000001">
    <property type="protein sequence ID" value="OIR19963.1"/>
    <property type="molecule type" value="Genomic_DNA"/>
</dbReference>
<keyword evidence="1" id="KW-1133">Transmembrane helix</keyword>
<dbReference type="AlphaFoldDB" id="A0A1J5TIH7"/>
<evidence type="ECO:0000256" key="1">
    <source>
        <dbReference type="SAM" id="Phobius"/>
    </source>
</evidence>
<comment type="caution">
    <text evidence="2">The sequence shown here is derived from an EMBL/GenBank/DDBJ whole genome shotgun (WGS) entry which is preliminary data.</text>
</comment>
<reference evidence="2" key="1">
    <citation type="submission" date="2016-10" db="EMBL/GenBank/DDBJ databases">
        <title>Sequence of Gallionella enrichment culture.</title>
        <authorList>
            <person name="Poehlein A."/>
            <person name="Muehling M."/>
            <person name="Daniel R."/>
        </authorList>
    </citation>
    <scope>NUCLEOTIDE SEQUENCE</scope>
</reference>
<feature type="transmembrane region" description="Helical" evidence="1">
    <location>
        <begin position="286"/>
        <end position="309"/>
    </location>
</feature>
<evidence type="ECO:0000313" key="2">
    <source>
        <dbReference type="EMBL" id="OIR19963.1"/>
    </source>
</evidence>
<keyword evidence="1" id="KW-0472">Membrane</keyword>
<sequence length="440" mass="49503">MIEELWQVLSKFTPEAHQAALSKCAELELNQDAGIVSLNESYNNLGWCANTLRDAIEKKKLIQLPITIQGELLEIAKAISTNHDALIEGADVVETLTESIEKLFTAIWRYGLNHLTDELLGFQTKLNQLKEIEQSVITTKAKLEEGVSVKDALDLILADSKQQNDELHTHVENADTAVIATKENLSKVQEANEKAAESLQAILEQQTKSTELLTDTEGNQQEVDTHEKAIRALVSEFTNLNTELVASKKKQTELFAEFQAYRDKIDGLLGDANRTGMAASFTNRRFWLLAPLSGWLLIFGISIAGLLYMGITFIAPLLDAKATVPWEQLPMRLALTAPFIWLGWFSARQHGFTSRLREDYAYKEASAKSFEGYKREAKEVDPEMLKKLLEQAIKNLGDNPIRIYDGKNNHPSPTHELFDSLMKDDKAVGRFKEFFSIFKS</sequence>
<accession>A0A1J5TIH7</accession>
<proteinExistence type="predicted"/>
<name>A0A1J5TIH7_9ZZZZ</name>